<keyword evidence="14" id="KW-1185">Reference proteome</keyword>
<evidence type="ECO:0000256" key="4">
    <source>
        <dbReference type="ARBA" id="ARBA00022475"/>
    </source>
</evidence>
<dbReference type="InterPro" id="IPR004358">
    <property type="entry name" value="Sig_transdc_His_kin-like_C"/>
</dbReference>
<evidence type="ECO:0000259" key="12">
    <source>
        <dbReference type="PROSITE" id="PS50109"/>
    </source>
</evidence>
<feature type="transmembrane region" description="Helical" evidence="11">
    <location>
        <begin position="12"/>
        <end position="29"/>
    </location>
</feature>
<dbReference type="EMBL" id="FQZB01000007">
    <property type="protein sequence ID" value="SHJ29434.1"/>
    <property type="molecule type" value="Genomic_DNA"/>
</dbReference>
<dbReference type="GO" id="GO:0005886">
    <property type="term" value="C:plasma membrane"/>
    <property type="evidence" value="ECO:0007669"/>
    <property type="project" value="UniProtKB-SubCell"/>
</dbReference>
<dbReference type="InterPro" id="IPR050351">
    <property type="entry name" value="BphY/WalK/GraS-like"/>
</dbReference>
<evidence type="ECO:0000256" key="8">
    <source>
        <dbReference type="ARBA" id="ARBA00022989"/>
    </source>
</evidence>
<dbReference type="PRINTS" id="PR00344">
    <property type="entry name" value="BCTRLSENSOR"/>
</dbReference>
<organism evidence="13 14">
    <name type="scientific">Clostridium cavendishii DSM 21758</name>
    <dbReference type="NCBI Taxonomy" id="1121302"/>
    <lineage>
        <taxon>Bacteria</taxon>
        <taxon>Bacillati</taxon>
        <taxon>Bacillota</taxon>
        <taxon>Clostridia</taxon>
        <taxon>Eubacteriales</taxon>
        <taxon>Clostridiaceae</taxon>
        <taxon>Clostridium</taxon>
    </lineage>
</organism>
<dbReference type="RefSeq" id="WP_072986235.1">
    <property type="nucleotide sequence ID" value="NZ_FQZB01000007.1"/>
</dbReference>
<name>A0A1M6I4X6_9CLOT</name>
<evidence type="ECO:0000313" key="13">
    <source>
        <dbReference type="EMBL" id="SHJ29434.1"/>
    </source>
</evidence>
<keyword evidence="10 11" id="KW-0472">Membrane</keyword>
<dbReference type="InterPro" id="IPR005467">
    <property type="entry name" value="His_kinase_dom"/>
</dbReference>
<dbReference type="Gene3D" id="3.30.565.10">
    <property type="entry name" value="Histidine kinase-like ATPase, C-terminal domain"/>
    <property type="match status" value="1"/>
</dbReference>
<feature type="transmembrane region" description="Helical" evidence="11">
    <location>
        <begin position="41"/>
        <end position="58"/>
    </location>
</feature>
<dbReference type="PANTHER" id="PTHR45453:SF2">
    <property type="entry name" value="HISTIDINE KINASE"/>
    <property type="match status" value="1"/>
</dbReference>
<dbReference type="PANTHER" id="PTHR45453">
    <property type="entry name" value="PHOSPHATE REGULON SENSOR PROTEIN PHOR"/>
    <property type="match status" value="1"/>
</dbReference>
<evidence type="ECO:0000256" key="11">
    <source>
        <dbReference type="SAM" id="Phobius"/>
    </source>
</evidence>
<evidence type="ECO:0000256" key="6">
    <source>
        <dbReference type="ARBA" id="ARBA00022692"/>
    </source>
</evidence>
<evidence type="ECO:0000313" key="14">
    <source>
        <dbReference type="Proteomes" id="UP000184310"/>
    </source>
</evidence>
<gene>
    <name evidence="13" type="ORF">SAMN02745163_01692</name>
</gene>
<proteinExistence type="predicted"/>
<keyword evidence="4" id="KW-1003">Cell membrane</keyword>
<dbReference type="SUPFAM" id="SSF55874">
    <property type="entry name" value="ATPase domain of HSP90 chaperone/DNA topoisomerase II/histidine kinase"/>
    <property type="match status" value="1"/>
</dbReference>
<evidence type="ECO:0000256" key="10">
    <source>
        <dbReference type="ARBA" id="ARBA00023136"/>
    </source>
</evidence>
<dbReference type="InterPro" id="IPR003594">
    <property type="entry name" value="HATPase_dom"/>
</dbReference>
<dbReference type="Pfam" id="PF02518">
    <property type="entry name" value="HATPase_c"/>
    <property type="match status" value="1"/>
</dbReference>
<dbReference type="SMART" id="SM00387">
    <property type="entry name" value="HATPase_c"/>
    <property type="match status" value="1"/>
</dbReference>
<comment type="catalytic activity">
    <reaction evidence="1">
        <text>ATP + protein L-histidine = ADP + protein N-phospho-L-histidine.</text>
        <dbReference type="EC" id="2.7.13.3"/>
    </reaction>
</comment>
<evidence type="ECO:0000256" key="2">
    <source>
        <dbReference type="ARBA" id="ARBA00004651"/>
    </source>
</evidence>
<dbReference type="EC" id="2.7.13.3" evidence="3"/>
<keyword evidence="5" id="KW-0808">Transferase</keyword>
<evidence type="ECO:0000256" key="3">
    <source>
        <dbReference type="ARBA" id="ARBA00012438"/>
    </source>
</evidence>
<dbReference type="OrthoDB" id="9780487at2"/>
<evidence type="ECO:0000256" key="7">
    <source>
        <dbReference type="ARBA" id="ARBA00022777"/>
    </source>
</evidence>
<dbReference type="GO" id="GO:0004721">
    <property type="term" value="F:phosphoprotein phosphatase activity"/>
    <property type="evidence" value="ECO:0007669"/>
    <property type="project" value="TreeGrafter"/>
</dbReference>
<evidence type="ECO:0000256" key="5">
    <source>
        <dbReference type="ARBA" id="ARBA00022679"/>
    </source>
</evidence>
<keyword evidence="7 13" id="KW-0418">Kinase</keyword>
<feature type="domain" description="Histidine kinase" evidence="12">
    <location>
        <begin position="126"/>
        <end position="333"/>
    </location>
</feature>
<sequence>MNLFRFIKETKLNILSFISIFLVTNIYLFSLNSFKERIEDILYIDFIVAIIYFGIYIIEYSRWTKKYKQLYELVLNKKDIKEEDVRDICLEQEIIRNVIINKDKIYMDKCANYEEALKDMEEYISKWVHEIKLPISALNIVNDRVSDIEQNKSIKNEVEKINFLVNSVMYGSRTTASSEDIFIKLENIEEIIKKAIKNSAFFLIKNNIEVNLKNLNYNVYTDSKWMTYVVEQIINNAIKYSKENGKIEYYCIEDKDFIMLVIKDYGIGIEREDLERIFDKGFTGSNGRNKIYKSTGMGLYFVKKIINKLEHKIEVDSEKDKYTEFKIYFYKISDYLKVTKM</sequence>
<protein>
    <recommendedName>
        <fullName evidence="3">histidine kinase</fullName>
        <ecNumber evidence="3">2.7.13.3</ecNumber>
    </recommendedName>
</protein>
<accession>A0A1M6I4X6</accession>
<evidence type="ECO:0000256" key="1">
    <source>
        <dbReference type="ARBA" id="ARBA00000085"/>
    </source>
</evidence>
<evidence type="ECO:0000256" key="9">
    <source>
        <dbReference type="ARBA" id="ARBA00023012"/>
    </source>
</evidence>
<keyword evidence="8 11" id="KW-1133">Transmembrane helix</keyword>
<keyword evidence="6 11" id="KW-0812">Transmembrane</keyword>
<comment type="subcellular location">
    <subcellularLocation>
        <location evidence="2">Cell membrane</location>
        <topology evidence="2">Multi-pass membrane protein</topology>
    </subcellularLocation>
</comment>
<dbReference type="STRING" id="1121302.SAMN02745163_01692"/>
<dbReference type="GO" id="GO:0016036">
    <property type="term" value="P:cellular response to phosphate starvation"/>
    <property type="evidence" value="ECO:0007669"/>
    <property type="project" value="TreeGrafter"/>
</dbReference>
<dbReference type="Proteomes" id="UP000184310">
    <property type="component" value="Unassembled WGS sequence"/>
</dbReference>
<dbReference type="PROSITE" id="PS50109">
    <property type="entry name" value="HIS_KIN"/>
    <property type="match status" value="1"/>
</dbReference>
<reference evidence="13 14" key="1">
    <citation type="submission" date="2016-11" db="EMBL/GenBank/DDBJ databases">
        <authorList>
            <person name="Jaros S."/>
            <person name="Januszkiewicz K."/>
            <person name="Wedrychowicz H."/>
        </authorList>
    </citation>
    <scope>NUCLEOTIDE SEQUENCE [LARGE SCALE GENOMIC DNA]</scope>
    <source>
        <strain evidence="13 14">DSM 21758</strain>
    </source>
</reference>
<dbReference type="InterPro" id="IPR036890">
    <property type="entry name" value="HATPase_C_sf"/>
</dbReference>
<dbReference type="GO" id="GO:0000155">
    <property type="term" value="F:phosphorelay sensor kinase activity"/>
    <property type="evidence" value="ECO:0007669"/>
    <property type="project" value="TreeGrafter"/>
</dbReference>
<keyword evidence="9" id="KW-0902">Two-component regulatory system</keyword>
<dbReference type="AlphaFoldDB" id="A0A1M6I4X6"/>